<evidence type="ECO:0000313" key="3">
    <source>
        <dbReference type="EMBL" id="MCQ5083195.1"/>
    </source>
</evidence>
<dbReference type="Pfam" id="PF13385">
    <property type="entry name" value="Laminin_G_3"/>
    <property type="match status" value="1"/>
</dbReference>
<dbReference type="GO" id="GO:0004553">
    <property type="term" value="F:hydrolase activity, hydrolyzing O-glycosyl compounds"/>
    <property type="evidence" value="ECO:0007669"/>
    <property type="project" value="UniProtKB-ARBA"/>
</dbReference>
<dbReference type="Pfam" id="PF08522">
    <property type="entry name" value="BT_3987-like_N"/>
    <property type="match status" value="1"/>
</dbReference>
<dbReference type="InterPro" id="IPR013320">
    <property type="entry name" value="ConA-like_dom_sf"/>
</dbReference>
<dbReference type="GO" id="GO:0005975">
    <property type="term" value="P:carbohydrate metabolic process"/>
    <property type="evidence" value="ECO:0007669"/>
    <property type="project" value="UniProtKB-ARBA"/>
</dbReference>
<organism evidence="3 4">
    <name type="scientific">Alistipes onderdonkii</name>
    <dbReference type="NCBI Taxonomy" id="328813"/>
    <lineage>
        <taxon>Bacteria</taxon>
        <taxon>Pseudomonadati</taxon>
        <taxon>Bacteroidota</taxon>
        <taxon>Bacteroidia</taxon>
        <taxon>Bacteroidales</taxon>
        <taxon>Rikenellaceae</taxon>
        <taxon>Alistipes</taxon>
    </lineage>
</organism>
<dbReference type="AlphaFoldDB" id="A0AAJ1FH35"/>
<dbReference type="EMBL" id="JANGBQ010000013">
    <property type="protein sequence ID" value="MCQ5083195.1"/>
    <property type="molecule type" value="Genomic_DNA"/>
</dbReference>
<dbReference type="InterPro" id="IPR013728">
    <property type="entry name" value="BT_3987-like_N"/>
</dbReference>
<evidence type="ECO:0000256" key="1">
    <source>
        <dbReference type="SAM" id="SignalP"/>
    </source>
</evidence>
<dbReference type="Gene3D" id="2.60.120.200">
    <property type="match status" value="1"/>
</dbReference>
<name>A0AAJ1FH35_9BACT</name>
<dbReference type="SUPFAM" id="SSF49899">
    <property type="entry name" value="Concanavalin A-like lectins/glucanases"/>
    <property type="match status" value="1"/>
</dbReference>
<evidence type="ECO:0000313" key="4">
    <source>
        <dbReference type="Proteomes" id="UP001205035"/>
    </source>
</evidence>
<protein>
    <submittedName>
        <fullName evidence="3">DUF1735 and LamG domain-containing protein</fullName>
    </submittedName>
</protein>
<dbReference type="Gene3D" id="2.60.40.1740">
    <property type="entry name" value="hypothetical protein (bacova_03559)"/>
    <property type="match status" value="1"/>
</dbReference>
<proteinExistence type="predicted"/>
<gene>
    <name evidence="3" type="ORF">NE651_09855</name>
</gene>
<feature type="signal peptide" evidence="1">
    <location>
        <begin position="1"/>
        <end position="20"/>
    </location>
</feature>
<feature type="domain" description="BT-3987-like N-terminal" evidence="2">
    <location>
        <begin position="32"/>
        <end position="142"/>
    </location>
</feature>
<accession>A0AAJ1FH35</accession>
<sequence length="380" mass="41763">MKNRILNMSAFLALSLVTLAGCRENESDLLEPKLYFESTENTIEVDNDAPKMAYDLQSRLSSKVSSNVEVTYSIADAAFVEEYNAKYGKEYLPFMTASFSSETTNIAAGEIYSDIVKLQLSGLDNIEVGNTYLLPVRVQTGDVPVIDGADIAYYVIKKPVRIIRAARFYNSFFKVPITPLNVFKEVTYEAIVNISSFGNNNTVMGCEGVMIMRIGDAGGGTVPENILQMAGKSEMTWSDNPLQTGIWYHLAFTCAADGVANLYVNGERVIQGSFTMSSDLTMGGADFGFSVGMVPRFMWGTRPFSGYMTEVRLWNVVRSANQIRENMLNVDPETPGLVAYYKLGEDLTDSSPNGLDPTDYSLPTFEDLKIPVAIGGGLTE</sequence>
<reference evidence="3" key="1">
    <citation type="submission" date="2022-06" db="EMBL/GenBank/DDBJ databases">
        <title>Isolation of gut microbiota from human fecal samples.</title>
        <authorList>
            <person name="Pamer E.G."/>
            <person name="Barat B."/>
            <person name="Waligurski E."/>
            <person name="Medina S."/>
            <person name="Paddock L."/>
            <person name="Mostad J."/>
        </authorList>
    </citation>
    <scope>NUCLEOTIDE SEQUENCE</scope>
    <source>
        <strain evidence="3">DFI.6.22</strain>
    </source>
</reference>
<feature type="chain" id="PRO_5042606667" evidence="1">
    <location>
        <begin position="21"/>
        <end position="380"/>
    </location>
</feature>
<keyword evidence="1" id="KW-0732">Signal</keyword>
<dbReference type="PROSITE" id="PS51257">
    <property type="entry name" value="PROKAR_LIPOPROTEIN"/>
    <property type="match status" value="1"/>
</dbReference>
<evidence type="ECO:0000259" key="2">
    <source>
        <dbReference type="Pfam" id="PF08522"/>
    </source>
</evidence>
<comment type="caution">
    <text evidence="3">The sequence shown here is derived from an EMBL/GenBank/DDBJ whole genome shotgun (WGS) entry which is preliminary data.</text>
</comment>
<dbReference type="Proteomes" id="UP001205035">
    <property type="component" value="Unassembled WGS sequence"/>
</dbReference>
<dbReference type="RefSeq" id="WP_256166356.1">
    <property type="nucleotide sequence ID" value="NZ_JANGBQ010000013.1"/>
</dbReference>